<accession>A0A382YB27</accession>
<organism evidence="1">
    <name type="scientific">marine metagenome</name>
    <dbReference type="NCBI Taxonomy" id="408172"/>
    <lineage>
        <taxon>unclassified sequences</taxon>
        <taxon>metagenomes</taxon>
        <taxon>ecological metagenomes</taxon>
    </lineage>
</organism>
<dbReference type="EMBL" id="UINC01174421">
    <property type="protein sequence ID" value="SVD80537.1"/>
    <property type="molecule type" value="Genomic_DNA"/>
</dbReference>
<feature type="non-terminal residue" evidence="1">
    <location>
        <position position="77"/>
    </location>
</feature>
<gene>
    <name evidence="1" type="ORF">METZ01_LOCUS433391</name>
</gene>
<evidence type="ECO:0000313" key="1">
    <source>
        <dbReference type="EMBL" id="SVD80537.1"/>
    </source>
</evidence>
<dbReference type="PROSITE" id="PS50005">
    <property type="entry name" value="TPR"/>
    <property type="match status" value="1"/>
</dbReference>
<proteinExistence type="predicted"/>
<dbReference type="Pfam" id="PF13432">
    <property type="entry name" value="TPR_16"/>
    <property type="match status" value="1"/>
</dbReference>
<dbReference type="InterPro" id="IPR019734">
    <property type="entry name" value="TPR_rpt"/>
</dbReference>
<dbReference type="Gene3D" id="1.25.40.10">
    <property type="entry name" value="Tetratricopeptide repeat domain"/>
    <property type="match status" value="1"/>
</dbReference>
<reference evidence="1" key="1">
    <citation type="submission" date="2018-05" db="EMBL/GenBank/DDBJ databases">
        <authorList>
            <person name="Lanie J.A."/>
            <person name="Ng W.-L."/>
            <person name="Kazmierczak K.M."/>
            <person name="Andrzejewski T.M."/>
            <person name="Davidsen T.M."/>
            <person name="Wayne K.J."/>
            <person name="Tettelin H."/>
            <person name="Glass J.I."/>
            <person name="Rusch D."/>
            <person name="Podicherti R."/>
            <person name="Tsui H.-C.T."/>
            <person name="Winkler M.E."/>
        </authorList>
    </citation>
    <scope>NUCLEOTIDE SEQUENCE</scope>
</reference>
<protein>
    <submittedName>
        <fullName evidence="1">Uncharacterized protein</fullName>
    </submittedName>
</protein>
<dbReference type="AlphaFoldDB" id="A0A382YB27"/>
<dbReference type="SUPFAM" id="SSF48452">
    <property type="entry name" value="TPR-like"/>
    <property type="match status" value="1"/>
</dbReference>
<name>A0A382YB27_9ZZZZ</name>
<sequence>VILASVLLTVCADAAPPADPAELLTVRTVGLAYLEENRLQEAEAEFRRLVEMAPDEPLGYANLGLTFLRQGRLPEAE</sequence>
<dbReference type="InterPro" id="IPR011990">
    <property type="entry name" value="TPR-like_helical_dom_sf"/>
</dbReference>
<feature type="non-terminal residue" evidence="1">
    <location>
        <position position="1"/>
    </location>
</feature>